<proteinExistence type="predicted"/>
<dbReference type="InterPro" id="IPR001633">
    <property type="entry name" value="EAL_dom"/>
</dbReference>
<dbReference type="PROSITE" id="PS50112">
    <property type="entry name" value="PAS"/>
    <property type="match status" value="1"/>
</dbReference>
<dbReference type="SUPFAM" id="SSF55785">
    <property type="entry name" value="PYP-like sensor domain (PAS domain)"/>
    <property type="match status" value="1"/>
</dbReference>
<dbReference type="PANTHER" id="PTHR44757:SF2">
    <property type="entry name" value="BIOFILM ARCHITECTURE MAINTENANCE PROTEIN MBAA"/>
    <property type="match status" value="1"/>
</dbReference>
<organism evidence="5">
    <name type="scientific">Halomonas sp. RT37</name>
    <dbReference type="NCBI Taxonomy" id="2950872"/>
    <lineage>
        <taxon>Bacteria</taxon>
        <taxon>Pseudomonadati</taxon>
        <taxon>Pseudomonadota</taxon>
        <taxon>Gammaproteobacteria</taxon>
        <taxon>Oceanospirillales</taxon>
        <taxon>Halomonadaceae</taxon>
        <taxon>Halomonas</taxon>
    </lineage>
</organism>
<feature type="domain" description="GGDEF" evidence="4">
    <location>
        <begin position="195"/>
        <end position="328"/>
    </location>
</feature>
<feature type="compositionally biased region" description="Basic and acidic residues" evidence="1">
    <location>
        <begin position="1"/>
        <end position="11"/>
    </location>
</feature>
<dbReference type="SMART" id="SM00267">
    <property type="entry name" value="GGDEF"/>
    <property type="match status" value="1"/>
</dbReference>
<dbReference type="Gene3D" id="3.20.20.450">
    <property type="entry name" value="EAL domain"/>
    <property type="match status" value="1"/>
</dbReference>
<dbReference type="CDD" id="cd00130">
    <property type="entry name" value="PAS"/>
    <property type="match status" value="1"/>
</dbReference>
<dbReference type="InterPro" id="IPR000014">
    <property type="entry name" value="PAS"/>
</dbReference>
<dbReference type="InterPro" id="IPR000160">
    <property type="entry name" value="GGDEF_dom"/>
</dbReference>
<dbReference type="Gene3D" id="3.30.70.270">
    <property type="match status" value="1"/>
</dbReference>
<dbReference type="Pfam" id="PF00990">
    <property type="entry name" value="GGDEF"/>
    <property type="match status" value="1"/>
</dbReference>
<dbReference type="PANTHER" id="PTHR44757">
    <property type="entry name" value="DIGUANYLATE CYCLASE DGCP"/>
    <property type="match status" value="1"/>
</dbReference>
<dbReference type="Gene3D" id="3.30.450.20">
    <property type="entry name" value="PAS domain"/>
    <property type="match status" value="1"/>
</dbReference>
<dbReference type="InterPro" id="IPR029787">
    <property type="entry name" value="Nucleotide_cyclase"/>
</dbReference>
<name>A0AAU7KMG9_9GAMM</name>
<dbReference type="NCBIfam" id="TIGR00229">
    <property type="entry name" value="sensory_box"/>
    <property type="match status" value="1"/>
</dbReference>
<dbReference type="SUPFAM" id="SSF141868">
    <property type="entry name" value="EAL domain-like"/>
    <property type="match status" value="1"/>
</dbReference>
<dbReference type="Pfam" id="PF08447">
    <property type="entry name" value="PAS_3"/>
    <property type="match status" value="1"/>
</dbReference>
<protein>
    <submittedName>
        <fullName evidence="5">EAL domain-containing protein</fullName>
    </submittedName>
</protein>
<feature type="region of interest" description="Disordered" evidence="1">
    <location>
        <begin position="1"/>
        <end position="23"/>
    </location>
</feature>
<dbReference type="CDD" id="cd01949">
    <property type="entry name" value="GGDEF"/>
    <property type="match status" value="1"/>
</dbReference>
<dbReference type="AlphaFoldDB" id="A0AAU7KMG9"/>
<evidence type="ECO:0000259" key="2">
    <source>
        <dbReference type="PROSITE" id="PS50112"/>
    </source>
</evidence>
<dbReference type="InterPro" id="IPR035965">
    <property type="entry name" value="PAS-like_dom_sf"/>
</dbReference>
<dbReference type="PROSITE" id="PS50887">
    <property type="entry name" value="GGDEF"/>
    <property type="match status" value="1"/>
</dbReference>
<feature type="domain" description="EAL" evidence="3">
    <location>
        <begin position="337"/>
        <end position="594"/>
    </location>
</feature>
<dbReference type="SMART" id="SM00052">
    <property type="entry name" value="EAL"/>
    <property type="match status" value="1"/>
</dbReference>
<evidence type="ECO:0000313" key="5">
    <source>
        <dbReference type="EMBL" id="XBO72766.1"/>
    </source>
</evidence>
<dbReference type="InterPro" id="IPR043128">
    <property type="entry name" value="Rev_trsase/Diguanyl_cyclase"/>
</dbReference>
<accession>A0AAU7KMG9</accession>
<dbReference type="NCBIfam" id="TIGR00254">
    <property type="entry name" value="GGDEF"/>
    <property type="match status" value="1"/>
</dbReference>
<dbReference type="InterPro" id="IPR052155">
    <property type="entry name" value="Biofilm_reg_signaling"/>
</dbReference>
<dbReference type="SMART" id="SM00091">
    <property type="entry name" value="PAS"/>
    <property type="match status" value="1"/>
</dbReference>
<evidence type="ECO:0000259" key="4">
    <source>
        <dbReference type="PROSITE" id="PS50887"/>
    </source>
</evidence>
<reference evidence="5" key="1">
    <citation type="submission" date="2022-06" db="EMBL/GenBank/DDBJ databases">
        <title>A novel DMS-producing enzyme.</title>
        <authorList>
            <person name="Zhang Y."/>
        </authorList>
    </citation>
    <scope>NUCLEOTIDE SEQUENCE</scope>
    <source>
        <strain evidence="5">RT37</strain>
    </source>
</reference>
<dbReference type="CDD" id="cd01948">
    <property type="entry name" value="EAL"/>
    <property type="match status" value="1"/>
</dbReference>
<feature type="domain" description="PAS" evidence="2">
    <location>
        <begin position="56"/>
        <end position="91"/>
    </location>
</feature>
<gene>
    <name evidence="5" type="ORF">NFG58_08730</name>
</gene>
<dbReference type="Pfam" id="PF00563">
    <property type="entry name" value="EAL"/>
    <property type="match status" value="1"/>
</dbReference>
<evidence type="ECO:0000259" key="3">
    <source>
        <dbReference type="PROSITE" id="PS50883"/>
    </source>
</evidence>
<evidence type="ECO:0000256" key="1">
    <source>
        <dbReference type="SAM" id="MobiDB-lite"/>
    </source>
</evidence>
<dbReference type="PROSITE" id="PS50883">
    <property type="entry name" value="EAL"/>
    <property type="match status" value="1"/>
</dbReference>
<dbReference type="SUPFAM" id="SSF55073">
    <property type="entry name" value="Nucleotide cyclase"/>
    <property type="match status" value="1"/>
</dbReference>
<dbReference type="EMBL" id="CP098827">
    <property type="protein sequence ID" value="XBO72766.1"/>
    <property type="molecule type" value="Genomic_DNA"/>
</dbReference>
<sequence length="605" mass="67974">MTPLHIGDRFHTPRSTAADAGSGAENALPLPSLTLSDWRFRELLMSLSRVAVQGYDRDRRVIYWNGASQALYGYSEQEALGKRLEQLLIPEAMVDAVIDAHQAWVHRGVEIPAEELELKHRSGASVPVFSHHVMLGRETDNPLMFCIDIDLAGERKARRDLDYMTRFDRLTGLPNRHAFEIELKRTLAECRRHNDSLLILFVDLDHFNEINDTHGYDCGDKVIRQAANRLQAFRRSDDLLCRFGTDDFVLALPQVDMATDAIQVAERLLESLSRPMRVDGRELRIHASIGISTFPDNGSEVQELVGSADAAKTRAKLTGRNTYQFFSPEAHAAMVRQHTIAERLQRLLDQDGGGELGLVYQPQVAAASGHIDSLEALLRWTTRDGEAISPVEFIPVAERSELIKRLETWVLHKVCEQQCQWRAEGSRQVRVDVNVSGRHAVMPGMFEAFASCVASYGLGPREIGIELTENVLIEAGQDVLDSLRRLYDQGYKIAIDDFGTGFSSMSYLKVLPITALKIDRTFIAECTQDPRDRAIMEASIFLGHRLGLEVVAEGVETDEQQALLQEMRCDLLQGFYYHRPMDADLAARLLRADKSVLLPTGKMSH</sequence>
<dbReference type="RefSeq" id="WP_348827991.1">
    <property type="nucleotide sequence ID" value="NZ_CP098827.1"/>
</dbReference>
<dbReference type="InterPro" id="IPR013655">
    <property type="entry name" value="PAS_fold_3"/>
</dbReference>
<dbReference type="InterPro" id="IPR035919">
    <property type="entry name" value="EAL_sf"/>
</dbReference>